<dbReference type="GeneID" id="75577517"/>
<evidence type="ECO:0000313" key="2">
    <source>
        <dbReference type="Proteomes" id="UP000471633"/>
    </source>
</evidence>
<dbReference type="KEGG" id="shx:MS3_00006321"/>
<accession>A0A922IQA9</accession>
<keyword evidence="2" id="KW-1185">Reference proteome</keyword>
<sequence length="201" mass="23272">MFFTLILCTSDNSCGYADHMQIISNAVQEWDSAFISFTKSCKHLYESRKENSLLVDVQPCFSFPILNELIETRLSISMKLAVGKYQEKSFDARDKFNHSTDHLFSALNSFAEAVINHYVLNSRLPKVVSIQNILNVINSFKNMLADECDAIRLFHFKQVFDDSFDTNDKWTNYFLSSNSLSKRTWCNDFIVQLNTLLDFLI</sequence>
<reference evidence="1" key="4">
    <citation type="journal article" date="2022" name="PLoS Pathog.">
        <title>Chromosome-level genome of Schistosoma haematobium underpins genome-wide explorations of molecular variation.</title>
        <authorList>
            <person name="Stroehlein A.J."/>
            <person name="Korhonen P.K."/>
            <person name="Lee V.V."/>
            <person name="Ralph S.A."/>
            <person name="Mentink-Kane M."/>
            <person name="You H."/>
            <person name="McManus D.P."/>
            <person name="Tchuente L.T."/>
            <person name="Stothard J.R."/>
            <person name="Kaur P."/>
            <person name="Dudchenko O."/>
            <person name="Aiden E.L."/>
            <person name="Yang B."/>
            <person name="Yang H."/>
            <person name="Emery A.M."/>
            <person name="Webster B.L."/>
            <person name="Brindley P.J."/>
            <person name="Rollinson D."/>
            <person name="Chang B.C.H."/>
            <person name="Gasser R.B."/>
            <person name="Young N.D."/>
        </authorList>
    </citation>
    <scope>NUCLEOTIDE SEQUENCE</scope>
</reference>
<reference evidence="1" key="2">
    <citation type="journal article" date="2019" name="Gigascience">
        <title>High-quality Schistosoma haematobium genome achieved by single-molecule and long-range sequencing.</title>
        <authorList>
            <person name="Stroehlein A.J."/>
            <person name="Korhonen P.K."/>
            <person name="Chong T.M."/>
            <person name="Lim Y.L."/>
            <person name="Chan K.G."/>
            <person name="Webster B."/>
            <person name="Rollinson D."/>
            <person name="Brindley P.J."/>
            <person name="Gasser R.B."/>
            <person name="Young N.D."/>
        </authorList>
    </citation>
    <scope>NUCLEOTIDE SEQUENCE</scope>
</reference>
<protein>
    <submittedName>
        <fullName evidence="1">Uncharacterized protein</fullName>
    </submittedName>
</protein>
<dbReference type="RefSeq" id="XP_051067622.1">
    <property type="nucleotide sequence ID" value="XM_051214450.1"/>
</dbReference>
<reference evidence="1" key="3">
    <citation type="submission" date="2021-06" db="EMBL/GenBank/DDBJ databases">
        <title>Chromosome-level genome assembly for S. haematobium.</title>
        <authorList>
            <person name="Stroehlein A.J."/>
        </authorList>
    </citation>
    <scope>NUCLEOTIDE SEQUENCE</scope>
</reference>
<reference evidence="1" key="1">
    <citation type="journal article" date="2012" name="Nat. Genet.">
        <title>Whole-genome sequence of Schistosoma haematobium.</title>
        <authorList>
            <person name="Young N.D."/>
            <person name="Jex A.R."/>
            <person name="Li B."/>
            <person name="Liu S."/>
            <person name="Yang L."/>
            <person name="Xiong Z."/>
            <person name="Li Y."/>
            <person name="Cantacessi C."/>
            <person name="Hall R.S."/>
            <person name="Xu X."/>
            <person name="Chen F."/>
            <person name="Wu X."/>
            <person name="Zerlotini A."/>
            <person name="Oliveira G."/>
            <person name="Hofmann A."/>
            <person name="Zhang G."/>
            <person name="Fang X."/>
            <person name="Kang Y."/>
            <person name="Campbell B.E."/>
            <person name="Loukas A."/>
            <person name="Ranganathan S."/>
            <person name="Rollinson D."/>
            <person name="Rinaldi G."/>
            <person name="Brindley P.J."/>
            <person name="Yang H."/>
            <person name="Wang J."/>
            <person name="Wang J."/>
            <person name="Gasser R.B."/>
        </authorList>
    </citation>
    <scope>NUCLEOTIDE SEQUENCE</scope>
</reference>
<dbReference type="EMBL" id="AMPZ03000004">
    <property type="protein sequence ID" value="KAH9584874.1"/>
    <property type="molecule type" value="Genomic_DNA"/>
</dbReference>
<dbReference type="AlphaFoldDB" id="A0A922IQA9"/>
<name>A0A922IQA9_SCHHA</name>
<dbReference type="Proteomes" id="UP000471633">
    <property type="component" value="Unassembled WGS sequence"/>
</dbReference>
<organism evidence="1 2">
    <name type="scientific">Schistosoma haematobium</name>
    <name type="common">Blood fluke</name>
    <dbReference type="NCBI Taxonomy" id="6185"/>
    <lineage>
        <taxon>Eukaryota</taxon>
        <taxon>Metazoa</taxon>
        <taxon>Spiralia</taxon>
        <taxon>Lophotrochozoa</taxon>
        <taxon>Platyhelminthes</taxon>
        <taxon>Trematoda</taxon>
        <taxon>Digenea</taxon>
        <taxon>Strigeidida</taxon>
        <taxon>Schistosomatoidea</taxon>
        <taxon>Schistosomatidae</taxon>
        <taxon>Schistosoma</taxon>
    </lineage>
</organism>
<evidence type="ECO:0000313" key="1">
    <source>
        <dbReference type="EMBL" id="KAH9584874.1"/>
    </source>
</evidence>
<proteinExistence type="predicted"/>
<dbReference type="OrthoDB" id="6227804at2759"/>
<comment type="caution">
    <text evidence="1">The sequence shown here is derived from an EMBL/GenBank/DDBJ whole genome shotgun (WGS) entry which is preliminary data.</text>
</comment>
<dbReference type="CTD" id="75577517"/>
<gene>
    <name evidence="1" type="ORF">MS3_00006321</name>
</gene>